<accession>A0A964DY15</accession>
<dbReference type="Proteomes" id="UP000708298">
    <property type="component" value="Unassembled WGS sequence"/>
</dbReference>
<dbReference type="RefSeq" id="WP_227320086.1">
    <property type="nucleotide sequence ID" value="NZ_JAESVB010000001.1"/>
</dbReference>
<evidence type="ECO:0000313" key="1">
    <source>
        <dbReference type="EMBL" id="MCB8874454.1"/>
    </source>
</evidence>
<organism evidence="1 2">
    <name type="scientific">Acidisoma silvae</name>
    <dbReference type="NCBI Taxonomy" id="2802396"/>
    <lineage>
        <taxon>Bacteria</taxon>
        <taxon>Pseudomonadati</taxon>
        <taxon>Pseudomonadota</taxon>
        <taxon>Alphaproteobacteria</taxon>
        <taxon>Acetobacterales</taxon>
        <taxon>Acidocellaceae</taxon>
        <taxon>Acidisoma</taxon>
    </lineage>
</organism>
<sequence>MVEPIASEAERHEDAMERQALAVAVAKARANVHGVSHDAMRLWLMEIADGNFQAEPPQSKL</sequence>
<protein>
    <submittedName>
        <fullName evidence="1">Uncharacterized protein</fullName>
    </submittedName>
</protein>
<comment type="caution">
    <text evidence="1">The sequence shown here is derived from an EMBL/GenBank/DDBJ whole genome shotgun (WGS) entry which is preliminary data.</text>
</comment>
<gene>
    <name evidence="1" type="ORF">ASILVAE211_04595</name>
</gene>
<evidence type="ECO:0000313" key="2">
    <source>
        <dbReference type="Proteomes" id="UP000708298"/>
    </source>
</evidence>
<name>A0A964DY15_9PROT</name>
<reference evidence="1" key="2">
    <citation type="submission" date="2021-01" db="EMBL/GenBank/DDBJ databases">
        <authorList>
            <person name="Mieszkin S."/>
            <person name="Pouder E."/>
            <person name="Alain K."/>
        </authorList>
    </citation>
    <scope>NUCLEOTIDE SEQUENCE</scope>
    <source>
        <strain evidence="1">HW T2.11</strain>
    </source>
</reference>
<proteinExistence type="predicted"/>
<dbReference type="EMBL" id="JAESVB010000001">
    <property type="protein sequence ID" value="MCB8874454.1"/>
    <property type="molecule type" value="Genomic_DNA"/>
</dbReference>
<dbReference type="AlphaFoldDB" id="A0A964DY15"/>
<reference evidence="1" key="1">
    <citation type="journal article" date="2021" name="Microorganisms">
        <title>Acidisoma silvae sp. nov. and Acidisomacellulosilytica sp. nov., Two Acidophilic Bacteria Isolated from Decaying Wood, Hydrolyzing Cellulose and Producing Poly-3-hydroxybutyrate.</title>
        <authorList>
            <person name="Mieszkin S."/>
            <person name="Pouder E."/>
            <person name="Uroz S."/>
            <person name="Simon-Colin C."/>
            <person name="Alain K."/>
        </authorList>
    </citation>
    <scope>NUCLEOTIDE SEQUENCE</scope>
    <source>
        <strain evidence="1">HW T2.11</strain>
    </source>
</reference>
<keyword evidence="2" id="KW-1185">Reference proteome</keyword>